<comment type="caution">
    <text evidence="2">The sequence shown here is derived from an EMBL/GenBank/DDBJ whole genome shotgun (WGS) entry which is preliminary data.</text>
</comment>
<accession>A0A2T7UX95</accession>
<feature type="domain" description="N-acetyltransferase" evidence="1">
    <location>
        <begin position="1"/>
        <end position="152"/>
    </location>
</feature>
<dbReference type="OrthoDB" id="3172674at2"/>
<evidence type="ECO:0000259" key="1">
    <source>
        <dbReference type="PROSITE" id="PS51186"/>
    </source>
</evidence>
<name>A0A2T7UX95_9RHOB</name>
<dbReference type="GO" id="GO:0016747">
    <property type="term" value="F:acyltransferase activity, transferring groups other than amino-acyl groups"/>
    <property type="evidence" value="ECO:0007669"/>
    <property type="project" value="InterPro"/>
</dbReference>
<dbReference type="AlphaFoldDB" id="A0A2T7UX95"/>
<evidence type="ECO:0000313" key="3">
    <source>
        <dbReference type="Proteomes" id="UP000244810"/>
    </source>
</evidence>
<sequence>MTFLTLTPETLPDSHICCAMSDRRYAAGTEAKKRWLAETHAQGYRFSRLDERGKVLIEYGPGAEAWQPVVAPDWMVMGCFWVSGRFKQQGHGKALLGTALEAARGAGLAGLVAVVGRRKLPFLSDGAWLRRQGFHEVDATDSGFSLLALGHEGAAAAPAPRFADSARRGLPAGTQGLTVFYSDRCPFTEFHIGTALRETCAKRGLSPTIVKLDSREKAQNAPSPATIFSLFAGDRFVTNDLSVCLDHRFDAILARAGVDPAPGL</sequence>
<dbReference type="Proteomes" id="UP000244810">
    <property type="component" value="Unassembled WGS sequence"/>
</dbReference>
<dbReference type="InterPro" id="IPR025685">
    <property type="entry name" value="YoaP-like_dom"/>
</dbReference>
<proteinExistence type="predicted"/>
<dbReference type="Pfam" id="PF00583">
    <property type="entry name" value="Acetyltransf_1"/>
    <property type="match status" value="1"/>
</dbReference>
<dbReference type="InterPro" id="IPR016181">
    <property type="entry name" value="Acyl_CoA_acyltransferase"/>
</dbReference>
<reference evidence="2 3" key="1">
    <citation type="journal article" date="2011" name="Syst. Appl. Microbiol.">
        <title>Defluviimonas denitrificans gen. nov., sp. nov., and Pararhodobacter aggregans gen. nov., sp. nov., non-phototrophic Rhodobacteraceae from the biofilter of a marine aquaculture.</title>
        <authorList>
            <person name="Foesel B.U."/>
            <person name="Drake H.L."/>
            <person name="Schramm A."/>
        </authorList>
    </citation>
    <scope>NUCLEOTIDE SEQUENCE [LARGE SCALE GENOMIC DNA]</scope>
    <source>
        <strain evidence="2 3">D1-19</strain>
    </source>
</reference>
<dbReference type="InterPro" id="IPR000182">
    <property type="entry name" value="GNAT_dom"/>
</dbReference>
<dbReference type="PROSITE" id="PS51186">
    <property type="entry name" value="GNAT"/>
    <property type="match status" value="1"/>
</dbReference>
<dbReference type="Gene3D" id="3.40.630.30">
    <property type="match status" value="1"/>
</dbReference>
<gene>
    <name evidence="2" type="ORF">DDE23_03065</name>
</gene>
<protein>
    <submittedName>
        <fullName evidence="2">GNAT family N-acetyltransferase</fullName>
    </submittedName>
</protein>
<dbReference type="RefSeq" id="WP_107749901.1">
    <property type="nucleotide sequence ID" value="NZ_QBKF01000001.1"/>
</dbReference>
<keyword evidence="2" id="KW-0808">Transferase</keyword>
<keyword evidence="3" id="KW-1185">Reference proteome</keyword>
<dbReference type="SUPFAM" id="SSF55729">
    <property type="entry name" value="Acyl-CoA N-acyltransferases (Nat)"/>
    <property type="match status" value="1"/>
</dbReference>
<organism evidence="2 3">
    <name type="scientific">Pararhodobacter aggregans</name>
    <dbReference type="NCBI Taxonomy" id="404875"/>
    <lineage>
        <taxon>Bacteria</taxon>
        <taxon>Pseudomonadati</taxon>
        <taxon>Pseudomonadota</taxon>
        <taxon>Alphaproteobacteria</taxon>
        <taxon>Rhodobacterales</taxon>
        <taxon>Paracoccaceae</taxon>
        <taxon>Pararhodobacter</taxon>
    </lineage>
</organism>
<dbReference type="Pfam" id="PF14268">
    <property type="entry name" value="YoaP"/>
    <property type="match status" value="1"/>
</dbReference>
<dbReference type="EMBL" id="QDDR01000001">
    <property type="protein sequence ID" value="PVE49397.1"/>
    <property type="molecule type" value="Genomic_DNA"/>
</dbReference>
<evidence type="ECO:0000313" key="2">
    <source>
        <dbReference type="EMBL" id="PVE49397.1"/>
    </source>
</evidence>